<gene>
    <name evidence="2" type="ORF">RHGRI_012010</name>
</gene>
<dbReference type="Pfam" id="PF07734">
    <property type="entry name" value="FBA_1"/>
    <property type="match status" value="1"/>
</dbReference>
<evidence type="ECO:0000313" key="2">
    <source>
        <dbReference type="EMBL" id="KAG5554344.1"/>
    </source>
</evidence>
<protein>
    <recommendedName>
        <fullName evidence="1">F-box associated beta-propeller type 1 domain-containing protein</fullName>
    </recommendedName>
</protein>
<dbReference type="PANTHER" id="PTHR31672:SF13">
    <property type="entry name" value="F-BOX PROTEIN CPR30-LIKE"/>
    <property type="match status" value="1"/>
</dbReference>
<name>A0AAV6KQ13_9ERIC</name>
<dbReference type="AlphaFoldDB" id="A0AAV6KQ13"/>
<keyword evidence="3" id="KW-1185">Reference proteome</keyword>
<accession>A0AAV6KQ13</accession>
<evidence type="ECO:0000313" key="3">
    <source>
        <dbReference type="Proteomes" id="UP000823749"/>
    </source>
</evidence>
<comment type="caution">
    <text evidence="2">The sequence shown here is derived from an EMBL/GenBank/DDBJ whole genome shotgun (WGS) entry which is preliminary data.</text>
</comment>
<sequence length="189" mass="20906">MGKRKREGSCSLGSESELMEDEEIPSEILLEEIMWRLPATSQASCTFQSPALGLPQLLLCFLPRKEKINQLLTTNNSSSEFAIEKINTCPIKVNNKGCSSPTYSIVASCDGLVCILHGMTKSILFWNPLTGETKRVSDPPTRISPFSSCRTYGLGYDSSTDDCKLVWINLGFEDIETGVPEPMKLESFP</sequence>
<dbReference type="Proteomes" id="UP000823749">
    <property type="component" value="Chromosome 4"/>
</dbReference>
<evidence type="ECO:0000259" key="1">
    <source>
        <dbReference type="Pfam" id="PF07734"/>
    </source>
</evidence>
<dbReference type="PANTHER" id="PTHR31672">
    <property type="entry name" value="BNACNNG10540D PROTEIN"/>
    <property type="match status" value="1"/>
</dbReference>
<organism evidence="2 3">
    <name type="scientific">Rhododendron griersonianum</name>
    <dbReference type="NCBI Taxonomy" id="479676"/>
    <lineage>
        <taxon>Eukaryota</taxon>
        <taxon>Viridiplantae</taxon>
        <taxon>Streptophyta</taxon>
        <taxon>Embryophyta</taxon>
        <taxon>Tracheophyta</taxon>
        <taxon>Spermatophyta</taxon>
        <taxon>Magnoliopsida</taxon>
        <taxon>eudicotyledons</taxon>
        <taxon>Gunneridae</taxon>
        <taxon>Pentapetalae</taxon>
        <taxon>asterids</taxon>
        <taxon>Ericales</taxon>
        <taxon>Ericaceae</taxon>
        <taxon>Ericoideae</taxon>
        <taxon>Rhodoreae</taxon>
        <taxon>Rhododendron</taxon>
    </lineage>
</organism>
<dbReference type="InterPro" id="IPR050796">
    <property type="entry name" value="SCF_F-box_component"/>
</dbReference>
<feature type="domain" description="F-box associated beta-propeller type 1" evidence="1">
    <location>
        <begin position="94"/>
        <end position="168"/>
    </location>
</feature>
<dbReference type="EMBL" id="JACTNZ010000004">
    <property type="protein sequence ID" value="KAG5554344.1"/>
    <property type="molecule type" value="Genomic_DNA"/>
</dbReference>
<reference evidence="2" key="1">
    <citation type="submission" date="2020-08" db="EMBL/GenBank/DDBJ databases">
        <title>Plant Genome Project.</title>
        <authorList>
            <person name="Zhang R.-G."/>
        </authorList>
    </citation>
    <scope>NUCLEOTIDE SEQUENCE</scope>
    <source>
        <strain evidence="2">WSP0</strain>
        <tissue evidence="2">Leaf</tissue>
    </source>
</reference>
<proteinExistence type="predicted"/>
<dbReference type="InterPro" id="IPR006527">
    <property type="entry name" value="F-box-assoc_dom_typ1"/>
</dbReference>